<dbReference type="AlphaFoldDB" id="A0A7Y3RL63"/>
<comment type="caution">
    <text evidence="1">The sequence shown here is derived from an EMBL/GenBank/DDBJ whole genome shotgun (WGS) entry which is preliminary data.</text>
</comment>
<gene>
    <name evidence="1" type="ORF">HK107_07225</name>
</gene>
<name>A0A7Y3RL63_9PROT</name>
<protein>
    <submittedName>
        <fullName evidence="1">DUF3052 domain-containing protein</fullName>
    </submittedName>
</protein>
<proteinExistence type="predicted"/>
<keyword evidence="2" id="KW-1185">Reference proteome</keyword>
<accession>A0A7Y3RL63</accession>
<dbReference type="Proteomes" id="UP000536835">
    <property type="component" value="Unassembled WGS sequence"/>
</dbReference>
<evidence type="ECO:0000313" key="2">
    <source>
        <dbReference type="Proteomes" id="UP000536835"/>
    </source>
</evidence>
<sequence length="142" mass="15519">MRARRVTKAGASHGYSGKPLAEKLGMKPGTVVLPIGAPAHYRDLLPGTDDVIFRKTAKSADIVHLFCRHRADLARRLPGALGKVAGGGMLWISWPKKSSPLFKDLTEGDLRTAILPTTNFVDVKVCAVDEDWSALKFLRRKA</sequence>
<organism evidence="1 2">
    <name type="scientific">Parvularcula mediterranea</name>
    <dbReference type="NCBI Taxonomy" id="2732508"/>
    <lineage>
        <taxon>Bacteria</taxon>
        <taxon>Pseudomonadati</taxon>
        <taxon>Pseudomonadota</taxon>
        <taxon>Alphaproteobacteria</taxon>
        <taxon>Parvularculales</taxon>
        <taxon>Parvularculaceae</taxon>
        <taxon>Parvularcula</taxon>
    </lineage>
</organism>
<dbReference type="EMBL" id="JABFCX010000002">
    <property type="protein sequence ID" value="NNU16111.1"/>
    <property type="molecule type" value="Genomic_DNA"/>
</dbReference>
<evidence type="ECO:0000313" key="1">
    <source>
        <dbReference type="EMBL" id="NNU16111.1"/>
    </source>
</evidence>
<reference evidence="1 2" key="1">
    <citation type="submission" date="2020-05" db="EMBL/GenBank/DDBJ databases">
        <title>Parvularcula mediterraneae sp. nov., isolated from polypropylene straw from shallow seawater of the seashore of Laganas in Zakynthos island, Greece.</title>
        <authorList>
            <person name="Szabo I."/>
            <person name="Al-Omari J."/>
            <person name="Rado J."/>
            <person name="Szerdahelyi G.S."/>
        </authorList>
    </citation>
    <scope>NUCLEOTIDE SEQUENCE [LARGE SCALE GENOMIC DNA]</scope>
    <source>
        <strain evidence="1 2">ZS-1/3</strain>
    </source>
</reference>